<name>A0ACC0XIL3_9ROSI</name>
<evidence type="ECO:0000313" key="2">
    <source>
        <dbReference type="Proteomes" id="UP001163603"/>
    </source>
</evidence>
<organism evidence="1 2">
    <name type="scientific">Pistacia integerrima</name>
    <dbReference type="NCBI Taxonomy" id="434235"/>
    <lineage>
        <taxon>Eukaryota</taxon>
        <taxon>Viridiplantae</taxon>
        <taxon>Streptophyta</taxon>
        <taxon>Embryophyta</taxon>
        <taxon>Tracheophyta</taxon>
        <taxon>Spermatophyta</taxon>
        <taxon>Magnoliopsida</taxon>
        <taxon>eudicotyledons</taxon>
        <taxon>Gunneridae</taxon>
        <taxon>Pentapetalae</taxon>
        <taxon>rosids</taxon>
        <taxon>malvids</taxon>
        <taxon>Sapindales</taxon>
        <taxon>Anacardiaceae</taxon>
        <taxon>Pistacia</taxon>
    </lineage>
</organism>
<dbReference type="EMBL" id="CM047747">
    <property type="protein sequence ID" value="KAJ0017453.1"/>
    <property type="molecule type" value="Genomic_DNA"/>
</dbReference>
<keyword evidence="2" id="KW-1185">Reference proteome</keyword>
<proteinExistence type="predicted"/>
<sequence>MMTMKIKSLRTKPLQILSSSSNLLKFQSFSSSSTIEQSSLNPGPKTATLTPQLTQQELAKINLLIPRLCLTNNINTAINLTLTALQTNPPPKSLSFSILTHSLTSQPDLVLPMALLTKLKHTPQAHSHLILITTLLVSSYLKKGRPKDALKVYNWTLRPGSPCKVEKVVCEVLVDGLCRSGLVMEGLRVLREILGMNLVVRSGLRKRVFRSLLREARIREAKELNEALERVENGEGEGLEKVLALLDQIIANWTE</sequence>
<gene>
    <name evidence="1" type="ORF">Pint_11904</name>
</gene>
<protein>
    <submittedName>
        <fullName evidence="1">Uncharacterized protein</fullName>
    </submittedName>
</protein>
<reference evidence="2" key="1">
    <citation type="journal article" date="2023" name="G3 (Bethesda)">
        <title>Genome assembly and association tests identify interacting loci associated with vigor, precocity, and sex in interspecific pistachio rootstocks.</title>
        <authorList>
            <person name="Palmer W."/>
            <person name="Jacygrad E."/>
            <person name="Sagayaradj S."/>
            <person name="Cavanaugh K."/>
            <person name="Han R."/>
            <person name="Bertier L."/>
            <person name="Beede B."/>
            <person name="Kafkas S."/>
            <person name="Golino D."/>
            <person name="Preece J."/>
            <person name="Michelmore R."/>
        </authorList>
    </citation>
    <scope>NUCLEOTIDE SEQUENCE [LARGE SCALE GENOMIC DNA]</scope>
</reference>
<comment type="caution">
    <text evidence="1">The sequence shown here is derived from an EMBL/GenBank/DDBJ whole genome shotgun (WGS) entry which is preliminary data.</text>
</comment>
<evidence type="ECO:0000313" key="1">
    <source>
        <dbReference type="EMBL" id="KAJ0017453.1"/>
    </source>
</evidence>
<dbReference type="Proteomes" id="UP001163603">
    <property type="component" value="Chromosome 12"/>
</dbReference>
<accession>A0ACC0XIL3</accession>